<comment type="caution">
    <text evidence="10">The sequence shown here is derived from an EMBL/GenBank/DDBJ whole genome shotgun (WGS) entry which is preliminary data.</text>
</comment>
<dbReference type="InterPro" id="IPR026243">
    <property type="entry name" value="HAUS1"/>
</dbReference>
<evidence type="ECO:0000256" key="9">
    <source>
        <dbReference type="ARBA" id="ARBA00023306"/>
    </source>
</evidence>
<name>A0ABR1YD82_9PEZI</name>
<accession>A0ABR1YD82</accession>
<dbReference type="Pfam" id="PF25762">
    <property type="entry name" value="HAUS1"/>
    <property type="match status" value="1"/>
</dbReference>
<evidence type="ECO:0000256" key="5">
    <source>
        <dbReference type="ARBA" id="ARBA00022701"/>
    </source>
</evidence>
<evidence type="ECO:0000256" key="3">
    <source>
        <dbReference type="ARBA" id="ARBA00022490"/>
    </source>
</evidence>
<reference evidence="10 11" key="1">
    <citation type="submission" date="2024-04" db="EMBL/GenBank/DDBJ databases">
        <title>Phyllosticta paracitricarpa is synonymous to the EU quarantine fungus P. citricarpa based on phylogenomic analyses.</title>
        <authorList>
            <consortium name="Lawrence Berkeley National Laboratory"/>
            <person name="Van Ingen-Buijs V.A."/>
            <person name="Van Westerhoven A.C."/>
            <person name="Haridas S."/>
            <person name="Skiadas P."/>
            <person name="Martin F."/>
            <person name="Groenewald J.Z."/>
            <person name="Crous P.W."/>
            <person name="Seidl M.F."/>
        </authorList>
    </citation>
    <scope>NUCLEOTIDE SEQUENCE [LARGE SCALE GENOMIC DNA]</scope>
    <source>
        <strain evidence="10 11">CBS 123374</strain>
    </source>
</reference>
<keyword evidence="5" id="KW-0493">Microtubule</keyword>
<comment type="similarity">
    <text evidence="2">Belongs to the HAUS1 family.</text>
</comment>
<keyword evidence="9" id="KW-0131">Cell cycle</keyword>
<organism evidence="10 11">
    <name type="scientific">Phyllosticta capitalensis</name>
    <dbReference type="NCBI Taxonomy" id="121624"/>
    <lineage>
        <taxon>Eukaryota</taxon>
        <taxon>Fungi</taxon>
        <taxon>Dikarya</taxon>
        <taxon>Ascomycota</taxon>
        <taxon>Pezizomycotina</taxon>
        <taxon>Dothideomycetes</taxon>
        <taxon>Dothideomycetes incertae sedis</taxon>
        <taxon>Botryosphaeriales</taxon>
        <taxon>Phyllostictaceae</taxon>
        <taxon>Phyllosticta</taxon>
    </lineage>
</organism>
<evidence type="ECO:0000256" key="7">
    <source>
        <dbReference type="ARBA" id="ARBA00023054"/>
    </source>
</evidence>
<evidence type="ECO:0000313" key="10">
    <source>
        <dbReference type="EMBL" id="KAK8226133.1"/>
    </source>
</evidence>
<evidence type="ECO:0000256" key="4">
    <source>
        <dbReference type="ARBA" id="ARBA00022618"/>
    </source>
</evidence>
<evidence type="ECO:0000256" key="2">
    <source>
        <dbReference type="ARBA" id="ARBA00005479"/>
    </source>
</evidence>
<proteinExistence type="inferred from homology"/>
<evidence type="ECO:0000256" key="1">
    <source>
        <dbReference type="ARBA" id="ARBA00004186"/>
    </source>
</evidence>
<sequence length="314" mass="34718">MDYNHLLSPDALFSPSKAAQQRAQAHDWRHVETWLSALYPNQRLPAFERNDETLKALMAMAAANERADEEGRLLEQLEDEVREELLGDETAMIHDQKQNTNNDIEKNTDALTTTIASSLSPTGLRALSFLSILSSSLNPATTYHAPSLAHVLIAHSTSQAALAAHSESLHHLRLQLAATLLSLRRTHDALATDPALAPHAALPRQTADFARQTKHLVPKLREYEERLAGLAANWTHLLSSPLNPFSAAALSQLLAQTDELAALRRGVERLEGQVRAFRDLPADRDGARRVVRAREDTLRQLRAERDGAFEGLVG</sequence>
<dbReference type="EMBL" id="JBBWRZ010000011">
    <property type="protein sequence ID" value="KAK8226133.1"/>
    <property type="molecule type" value="Genomic_DNA"/>
</dbReference>
<evidence type="ECO:0000256" key="6">
    <source>
        <dbReference type="ARBA" id="ARBA00022776"/>
    </source>
</evidence>
<evidence type="ECO:0008006" key="12">
    <source>
        <dbReference type="Google" id="ProtNLM"/>
    </source>
</evidence>
<keyword evidence="7" id="KW-0175">Coiled coil</keyword>
<dbReference type="Proteomes" id="UP001492380">
    <property type="component" value="Unassembled WGS sequence"/>
</dbReference>
<evidence type="ECO:0000256" key="8">
    <source>
        <dbReference type="ARBA" id="ARBA00023212"/>
    </source>
</evidence>
<gene>
    <name evidence="10" type="ORF">HDK90DRAFT_542602</name>
</gene>
<keyword evidence="3" id="KW-0963">Cytoplasm</keyword>
<dbReference type="PANTHER" id="PTHR31570:SF1">
    <property type="entry name" value="HAUS AUGMIN-LIKE COMPLEX SUBUNIT 1"/>
    <property type="match status" value="1"/>
</dbReference>
<evidence type="ECO:0000313" key="11">
    <source>
        <dbReference type="Proteomes" id="UP001492380"/>
    </source>
</evidence>
<protein>
    <recommendedName>
        <fullName evidence="12">HAUS augmin-like complex subunit 1</fullName>
    </recommendedName>
</protein>
<keyword evidence="8" id="KW-0206">Cytoskeleton</keyword>
<keyword evidence="6" id="KW-0498">Mitosis</keyword>
<keyword evidence="4" id="KW-0132">Cell division</keyword>
<dbReference type="PANTHER" id="PTHR31570">
    <property type="entry name" value="HAUS AUGMIN-LIKE COMPLEX SUBUNIT 1"/>
    <property type="match status" value="1"/>
</dbReference>
<keyword evidence="11" id="KW-1185">Reference proteome</keyword>
<comment type="subcellular location">
    <subcellularLocation>
        <location evidence="1">Cytoplasm</location>
        <location evidence="1">Cytoskeleton</location>
        <location evidence="1">Spindle</location>
    </subcellularLocation>
</comment>